<dbReference type="EMBL" id="LAZR01004066">
    <property type="protein sequence ID" value="KKN12102.1"/>
    <property type="molecule type" value="Genomic_DNA"/>
</dbReference>
<reference evidence="2" key="1">
    <citation type="journal article" date="2015" name="Nature">
        <title>Complex archaea that bridge the gap between prokaryotes and eukaryotes.</title>
        <authorList>
            <person name="Spang A."/>
            <person name="Saw J.H."/>
            <person name="Jorgensen S.L."/>
            <person name="Zaremba-Niedzwiedzka K."/>
            <person name="Martijn J."/>
            <person name="Lind A.E."/>
            <person name="van Eijk R."/>
            <person name="Schleper C."/>
            <person name="Guy L."/>
            <person name="Ettema T.J."/>
        </authorList>
    </citation>
    <scope>NUCLEOTIDE SEQUENCE</scope>
</reference>
<dbReference type="InterPro" id="IPR036821">
    <property type="entry name" value="Peptide_deformylase_sf"/>
</dbReference>
<dbReference type="AlphaFoldDB" id="A0A0F9NJC3"/>
<gene>
    <name evidence="2" type="ORF">LCGC14_1019730</name>
</gene>
<organism evidence="2">
    <name type="scientific">marine sediment metagenome</name>
    <dbReference type="NCBI Taxonomy" id="412755"/>
    <lineage>
        <taxon>unclassified sequences</taxon>
        <taxon>metagenomes</taxon>
        <taxon>ecological metagenomes</taxon>
    </lineage>
</organism>
<dbReference type="InterPro" id="IPR023635">
    <property type="entry name" value="Peptide_deformylase"/>
</dbReference>
<dbReference type="GO" id="GO:0042586">
    <property type="term" value="F:peptide deformylase activity"/>
    <property type="evidence" value="ECO:0007669"/>
    <property type="project" value="InterPro"/>
</dbReference>
<dbReference type="PANTHER" id="PTHR10458:SF22">
    <property type="entry name" value="PEPTIDE DEFORMYLASE"/>
    <property type="match status" value="1"/>
</dbReference>
<dbReference type="PANTHER" id="PTHR10458">
    <property type="entry name" value="PEPTIDE DEFORMYLASE"/>
    <property type="match status" value="1"/>
</dbReference>
<dbReference type="PRINTS" id="PR01576">
    <property type="entry name" value="PDEFORMYLASE"/>
</dbReference>
<name>A0A0F9NJC3_9ZZZZ</name>
<dbReference type="PIRSF" id="PIRSF004749">
    <property type="entry name" value="Pep_def"/>
    <property type="match status" value="1"/>
</dbReference>
<comment type="caution">
    <text evidence="2">The sequence shown here is derived from an EMBL/GenBank/DDBJ whole genome shotgun (WGS) entry which is preliminary data.</text>
</comment>
<dbReference type="CDD" id="cd00487">
    <property type="entry name" value="Pep_deformylase"/>
    <property type="match status" value="1"/>
</dbReference>
<evidence type="ECO:0000256" key="1">
    <source>
        <dbReference type="ARBA" id="ARBA00010759"/>
    </source>
</evidence>
<protein>
    <recommendedName>
        <fullName evidence="3">Peptide deformylase</fullName>
    </recommendedName>
</protein>
<sequence length="162" mass="18322">MTEIITDIVRLRRKCYDVIPGDIDDIVAEMLETMKQTTECLGLAAPQIGYPLRMFVMKAVAFDASWDVIYLDEPPICIINPVVAFIRGTMTLMETCLSLPGLSVEVRRAREVKIKGLRADWSHREWMFGGLQARVALHELDHLSGKLMIDYQEVVDDPQAGN</sequence>
<evidence type="ECO:0000313" key="2">
    <source>
        <dbReference type="EMBL" id="KKN12102.1"/>
    </source>
</evidence>
<proteinExistence type="inferred from homology"/>
<dbReference type="SUPFAM" id="SSF56420">
    <property type="entry name" value="Peptide deformylase"/>
    <property type="match status" value="1"/>
</dbReference>
<dbReference type="Gene3D" id="3.90.45.10">
    <property type="entry name" value="Peptide deformylase"/>
    <property type="match status" value="1"/>
</dbReference>
<dbReference type="Pfam" id="PF01327">
    <property type="entry name" value="Pep_deformylase"/>
    <property type="match status" value="1"/>
</dbReference>
<evidence type="ECO:0008006" key="3">
    <source>
        <dbReference type="Google" id="ProtNLM"/>
    </source>
</evidence>
<accession>A0A0F9NJC3</accession>
<comment type="similarity">
    <text evidence="1">Belongs to the polypeptide deformylase family.</text>
</comment>
<dbReference type="HAMAP" id="MF_00163">
    <property type="entry name" value="Pep_deformylase"/>
    <property type="match status" value="1"/>
</dbReference>